<proteinExistence type="predicted"/>
<reference evidence="1 2" key="1">
    <citation type="submission" date="2018-04" db="EMBL/GenBank/DDBJ databases">
        <title>Genomic Encyclopedia of Type Strains, Phase IV (KMG-IV): sequencing the most valuable type-strain genomes for metagenomic binning, comparative biology and taxonomic classification.</title>
        <authorList>
            <person name="Goeker M."/>
        </authorList>
    </citation>
    <scope>NUCLEOTIDE SEQUENCE [LARGE SCALE GENOMIC DNA]</scope>
    <source>
        <strain evidence="1 2">DSM 10065</strain>
    </source>
</reference>
<evidence type="ECO:0000313" key="1">
    <source>
        <dbReference type="EMBL" id="PVY68658.1"/>
    </source>
</evidence>
<keyword evidence="2" id="KW-1185">Reference proteome</keyword>
<name>A0A2U1CRY4_9BURK</name>
<accession>A0A2U1CRY4</accession>
<dbReference type="Proteomes" id="UP000246145">
    <property type="component" value="Unassembled WGS sequence"/>
</dbReference>
<gene>
    <name evidence="1" type="ORF">C7440_1069</name>
</gene>
<dbReference type="EMBL" id="QEKO01000001">
    <property type="protein sequence ID" value="PVY68658.1"/>
    <property type="molecule type" value="Genomic_DNA"/>
</dbReference>
<evidence type="ECO:0000313" key="2">
    <source>
        <dbReference type="Proteomes" id="UP000246145"/>
    </source>
</evidence>
<organism evidence="1 2">
    <name type="scientific">Pusillimonas noertemannii</name>
    <dbReference type="NCBI Taxonomy" id="305977"/>
    <lineage>
        <taxon>Bacteria</taxon>
        <taxon>Pseudomonadati</taxon>
        <taxon>Pseudomonadota</taxon>
        <taxon>Betaproteobacteria</taxon>
        <taxon>Burkholderiales</taxon>
        <taxon>Alcaligenaceae</taxon>
        <taxon>Pusillimonas</taxon>
    </lineage>
</organism>
<protein>
    <submittedName>
        <fullName evidence="1">Uncharacterized protein</fullName>
    </submittedName>
</protein>
<sequence length="169" mass="18513">MNTATHTVTKGPAIPPDMLEDVQPISQKKADNSSVKKAKAMRDAQAQAQAVNRPRLAIEIMMGVVAGNLKTLHREMIDEMGTSKEPELLSDVLHLIEISESMLGSLMAGKPANYDDFEGEILPIGALMRVASRFYGKRDDYFSRAICGIEQVIDVALEVVEAESRRAEA</sequence>
<dbReference type="RefSeq" id="WP_116517719.1">
    <property type="nucleotide sequence ID" value="NZ_JACCEX010000001.1"/>
</dbReference>
<dbReference type="AlphaFoldDB" id="A0A2U1CRY4"/>
<comment type="caution">
    <text evidence="1">The sequence shown here is derived from an EMBL/GenBank/DDBJ whole genome shotgun (WGS) entry which is preliminary data.</text>
</comment>